<protein>
    <submittedName>
        <fullName evidence="2">Uncharacterized protein</fullName>
    </submittedName>
</protein>
<proteinExistence type="predicted"/>
<accession>A0A8R1INR8</accession>
<evidence type="ECO:0000313" key="3">
    <source>
        <dbReference type="Proteomes" id="UP000005237"/>
    </source>
</evidence>
<name>A0A8R1INR8_CAEJA</name>
<evidence type="ECO:0000256" key="1">
    <source>
        <dbReference type="SAM" id="MobiDB-lite"/>
    </source>
</evidence>
<sequence>MRKKGTTQEALQKFVMSYRSTPLQHLPQHHHIANHFRNHHLPVVYRQMWYRNIIEPMDSLSSVDLSSQQMDSSSSDGLSLDGSTMNRAGPCAPVASSSSQGLAGHQPLRRSERAPKIPSRLNMAPSGKSYK</sequence>
<evidence type="ECO:0000313" key="2">
    <source>
        <dbReference type="EnsemblMetazoa" id="CJA35283.1"/>
    </source>
</evidence>
<feature type="compositionally biased region" description="Low complexity" evidence="1">
    <location>
        <begin position="62"/>
        <end position="83"/>
    </location>
</feature>
<dbReference type="AlphaFoldDB" id="A0A8R1INR8"/>
<organism evidence="2 3">
    <name type="scientific">Caenorhabditis japonica</name>
    <dbReference type="NCBI Taxonomy" id="281687"/>
    <lineage>
        <taxon>Eukaryota</taxon>
        <taxon>Metazoa</taxon>
        <taxon>Ecdysozoa</taxon>
        <taxon>Nematoda</taxon>
        <taxon>Chromadorea</taxon>
        <taxon>Rhabditida</taxon>
        <taxon>Rhabditina</taxon>
        <taxon>Rhabditomorpha</taxon>
        <taxon>Rhabditoidea</taxon>
        <taxon>Rhabditidae</taxon>
        <taxon>Peloderinae</taxon>
        <taxon>Caenorhabditis</taxon>
    </lineage>
</organism>
<dbReference type="Proteomes" id="UP000005237">
    <property type="component" value="Unassembled WGS sequence"/>
</dbReference>
<reference evidence="3" key="1">
    <citation type="submission" date="2010-08" db="EMBL/GenBank/DDBJ databases">
        <authorList>
            <consortium name="Caenorhabditis japonica Sequencing Consortium"/>
            <person name="Wilson R.K."/>
        </authorList>
    </citation>
    <scope>NUCLEOTIDE SEQUENCE [LARGE SCALE GENOMIC DNA]</scope>
    <source>
        <strain evidence="3">DF5081</strain>
    </source>
</reference>
<keyword evidence="3" id="KW-1185">Reference proteome</keyword>
<feature type="region of interest" description="Disordered" evidence="1">
    <location>
        <begin position="62"/>
        <end position="131"/>
    </location>
</feature>
<reference evidence="2" key="2">
    <citation type="submission" date="2022-06" db="UniProtKB">
        <authorList>
            <consortium name="EnsemblMetazoa"/>
        </authorList>
    </citation>
    <scope>IDENTIFICATION</scope>
    <source>
        <strain evidence="2">DF5081</strain>
    </source>
</reference>
<dbReference type="EnsemblMetazoa" id="CJA35283.1">
    <property type="protein sequence ID" value="CJA35283.1"/>
    <property type="gene ID" value="WBGene00211130"/>
</dbReference>